<keyword evidence="3" id="KW-0378">Hydrolase</keyword>
<gene>
    <name evidence="5" type="ORF">FHS37_002725</name>
</gene>
<keyword evidence="1" id="KW-0645">Protease</keyword>
<dbReference type="InterPro" id="IPR002933">
    <property type="entry name" value="Peptidase_M20"/>
</dbReference>
<dbReference type="GO" id="GO:0008233">
    <property type="term" value="F:peptidase activity"/>
    <property type="evidence" value="ECO:0007669"/>
    <property type="project" value="UniProtKB-KW"/>
</dbReference>
<evidence type="ECO:0000313" key="6">
    <source>
        <dbReference type="Proteomes" id="UP000579523"/>
    </source>
</evidence>
<dbReference type="Proteomes" id="UP000579523">
    <property type="component" value="Unassembled WGS sequence"/>
</dbReference>
<sequence>MQEPEPAVHDYLHGRADTLLDDLAAWVRIPSVSADPAHERDVMRSARWLQAHLLETGFPDVEEWDTDGLQTVFAHWPAEDPDAPTVLVYSHHDVRAVKDQEWQEVAPFAPALRQGRMYGRGTSDAKGQVLTHIWALRAHLEATGRTAPAVTLKYLIEGEEEVGSPHLADLVHEHADRLAADVVVVSDTMLWSLEEAAVCTGVRGSVNAHLEVRGPRRDVHSGVVAGAAPNPLTEICRLAGRLHDDRERITLPGFYDTVAEPSAEERRGMAAIAFETDEWLERTRSRSVQGEAGHSVLERVWTRPAAEVVTLLGGDPDDPARGVIPAVASADITLRLVPDQSAEQVMKQLRHWVAEQIRDGFEHELTTSTTNQDPYVTPADHPALSALEDAMSRTLQRPALRIRNGGGAPAALLAETLGATALFHGTGLPEDHWHDSDEKTEVQALLQGAETLAYLLEDLPGRLRT</sequence>
<keyword evidence="6" id="KW-1185">Reference proteome</keyword>
<dbReference type="Pfam" id="PF01546">
    <property type="entry name" value="Peptidase_M20"/>
    <property type="match status" value="1"/>
</dbReference>
<dbReference type="NCBIfam" id="NF006579">
    <property type="entry name" value="PRK09104.1"/>
    <property type="match status" value="1"/>
</dbReference>
<proteinExistence type="predicted"/>
<evidence type="ECO:0000256" key="2">
    <source>
        <dbReference type="ARBA" id="ARBA00022723"/>
    </source>
</evidence>
<dbReference type="PANTHER" id="PTHR43270">
    <property type="entry name" value="BETA-ALA-HIS DIPEPTIDASE"/>
    <property type="match status" value="1"/>
</dbReference>
<evidence type="ECO:0000313" key="5">
    <source>
        <dbReference type="EMBL" id="MBB4898667.1"/>
    </source>
</evidence>
<dbReference type="InterPro" id="IPR051458">
    <property type="entry name" value="Cyt/Met_Dipeptidase"/>
</dbReference>
<comment type="caution">
    <text evidence="5">The sequence shown here is derived from an EMBL/GenBank/DDBJ whole genome shotgun (WGS) entry which is preliminary data.</text>
</comment>
<evidence type="ECO:0000256" key="3">
    <source>
        <dbReference type="ARBA" id="ARBA00022801"/>
    </source>
</evidence>
<dbReference type="InterPro" id="IPR011650">
    <property type="entry name" value="Peptidase_M20_dimer"/>
</dbReference>
<feature type="domain" description="Peptidase M20 dimerisation" evidence="4">
    <location>
        <begin position="200"/>
        <end position="356"/>
    </location>
</feature>
<protein>
    <submittedName>
        <fullName evidence="5">Acetylornithine deacetylase/succinyl-diaminopimelate desuccinylase-like protein</fullName>
    </submittedName>
</protein>
<dbReference type="Pfam" id="PF07687">
    <property type="entry name" value="M20_dimer"/>
    <property type="match status" value="1"/>
</dbReference>
<dbReference type="AlphaFoldDB" id="A0A7W7PQJ9"/>
<keyword evidence="2" id="KW-0479">Metal-binding</keyword>
<reference evidence="5 6" key="1">
    <citation type="submission" date="2020-08" db="EMBL/GenBank/DDBJ databases">
        <title>Genomic Encyclopedia of Type Strains, Phase III (KMG-III): the genomes of soil and plant-associated and newly described type strains.</title>
        <authorList>
            <person name="Whitman W."/>
        </authorList>
    </citation>
    <scope>NUCLEOTIDE SEQUENCE [LARGE SCALE GENOMIC DNA]</scope>
    <source>
        <strain evidence="5 6">CECT 3273</strain>
    </source>
</reference>
<dbReference type="RefSeq" id="WP_184820660.1">
    <property type="nucleotide sequence ID" value="NZ_BMTI01000005.1"/>
</dbReference>
<evidence type="ECO:0000256" key="1">
    <source>
        <dbReference type="ARBA" id="ARBA00022670"/>
    </source>
</evidence>
<dbReference type="SUPFAM" id="SSF53187">
    <property type="entry name" value="Zn-dependent exopeptidases"/>
    <property type="match status" value="1"/>
</dbReference>
<dbReference type="PANTHER" id="PTHR43270:SF12">
    <property type="entry name" value="SUCCINYL-DIAMINOPIMELATE DESUCCINYLASE"/>
    <property type="match status" value="1"/>
</dbReference>
<dbReference type="GO" id="GO:0046872">
    <property type="term" value="F:metal ion binding"/>
    <property type="evidence" value="ECO:0007669"/>
    <property type="project" value="UniProtKB-KW"/>
</dbReference>
<dbReference type="Gene3D" id="3.30.70.360">
    <property type="match status" value="1"/>
</dbReference>
<name>A0A7W7PQJ9_9ACTN</name>
<evidence type="ECO:0000259" key="4">
    <source>
        <dbReference type="Pfam" id="PF07687"/>
    </source>
</evidence>
<dbReference type="GO" id="GO:0006508">
    <property type="term" value="P:proteolysis"/>
    <property type="evidence" value="ECO:0007669"/>
    <property type="project" value="UniProtKB-KW"/>
</dbReference>
<dbReference type="Gene3D" id="3.40.630.10">
    <property type="entry name" value="Zn peptidases"/>
    <property type="match status" value="1"/>
</dbReference>
<dbReference type="EMBL" id="JACHJI010000004">
    <property type="protein sequence ID" value="MBB4898667.1"/>
    <property type="molecule type" value="Genomic_DNA"/>
</dbReference>
<accession>A0A7W7PQJ9</accession>
<organism evidence="5 6">
    <name type="scientific">Streptomyces griseomycini</name>
    <dbReference type="NCBI Taxonomy" id="66895"/>
    <lineage>
        <taxon>Bacteria</taxon>
        <taxon>Bacillati</taxon>
        <taxon>Actinomycetota</taxon>
        <taxon>Actinomycetes</taxon>
        <taxon>Kitasatosporales</taxon>
        <taxon>Streptomycetaceae</taxon>
        <taxon>Streptomyces</taxon>
    </lineage>
</organism>